<dbReference type="PROSITE" id="PS00518">
    <property type="entry name" value="ZF_RING_1"/>
    <property type="match status" value="1"/>
</dbReference>
<gene>
    <name evidence="8" type="ORF">C0Q70_00143</name>
</gene>
<dbReference type="Pfam" id="PF13445">
    <property type="entry name" value="zf-RING_UBOX"/>
    <property type="match status" value="1"/>
</dbReference>
<keyword evidence="2 4" id="KW-0863">Zinc-finger</keyword>
<name>A0A2T7PVW1_POMCA</name>
<dbReference type="GO" id="GO:0008270">
    <property type="term" value="F:zinc ion binding"/>
    <property type="evidence" value="ECO:0007669"/>
    <property type="project" value="UniProtKB-KW"/>
</dbReference>
<evidence type="ECO:0000313" key="8">
    <source>
        <dbReference type="EMBL" id="PVD37549.1"/>
    </source>
</evidence>
<dbReference type="PANTHER" id="PTHR25462">
    <property type="entry name" value="BONUS, ISOFORM C-RELATED"/>
    <property type="match status" value="1"/>
</dbReference>
<dbReference type="SMART" id="SM00184">
    <property type="entry name" value="RING"/>
    <property type="match status" value="1"/>
</dbReference>
<dbReference type="InterPro" id="IPR000315">
    <property type="entry name" value="Znf_B-box"/>
</dbReference>
<feature type="domain" description="RING-type" evidence="6">
    <location>
        <begin position="13"/>
        <end position="62"/>
    </location>
</feature>
<dbReference type="InterPro" id="IPR013083">
    <property type="entry name" value="Znf_RING/FYVE/PHD"/>
</dbReference>
<feature type="compositionally biased region" description="Polar residues" evidence="5">
    <location>
        <begin position="329"/>
        <end position="346"/>
    </location>
</feature>
<keyword evidence="9" id="KW-1185">Reference proteome</keyword>
<feature type="domain" description="B box-type" evidence="7">
    <location>
        <begin position="104"/>
        <end position="146"/>
    </location>
</feature>
<dbReference type="Pfam" id="PF00643">
    <property type="entry name" value="zf-B_box"/>
    <property type="match status" value="1"/>
</dbReference>
<sequence length="442" mass="49676">MASTDDFEQKLTCSICLQVFQEPRLLPCGHTFCQACLTSYILSRPPTISQRGQQGFLCPICREFVPASDRLSPQDKWAAYFKPNFLIRDIVEMYGRSKAHQQRPQRPVCSKHRSKALELYCNDCRAAVCDRCVSLDHRRCEHVVELAEAARRSQQAARQQQQTVTWLLRQLEARKRRCMMGRRDLERIERDIEARLEKEGQEVLRKVAEAVRMRKEALKREARENCKAGANVINTCLHECDEVANTLRALDRVLCGRLAADPLHLVGGQPGEEHINGSLQQLEQAVQRLETPCHFTVKLVIDDTAMTPILASLTLGKITNNVKEDGPEESTSSTLPVKSQRVSSAVSLPASGTLCSASSSSTHPSRPASQPSSRSFSQRGRVVSDSKLPALDRRALNPCSEDELSRPPPLPARRHSFTKTPVDSSDLTQPHLREPRRRKSQS</sequence>
<dbReference type="OMA" id="FLDCEHE"/>
<proteinExistence type="predicted"/>
<comment type="caution">
    <text evidence="8">The sequence shown here is derived from an EMBL/GenBank/DDBJ whole genome shotgun (WGS) entry which is preliminary data.</text>
</comment>
<dbReference type="EMBL" id="PZQS01000001">
    <property type="protein sequence ID" value="PVD37549.1"/>
    <property type="molecule type" value="Genomic_DNA"/>
</dbReference>
<evidence type="ECO:0000256" key="3">
    <source>
        <dbReference type="ARBA" id="ARBA00022833"/>
    </source>
</evidence>
<keyword evidence="3" id="KW-0862">Zinc</keyword>
<dbReference type="AlphaFoldDB" id="A0A2T7PVW1"/>
<dbReference type="OrthoDB" id="6103437at2759"/>
<protein>
    <recommendedName>
        <fullName evidence="10">RING-type domain-containing protein</fullName>
    </recommendedName>
</protein>
<dbReference type="SUPFAM" id="SSF57845">
    <property type="entry name" value="B-box zinc-binding domain"/>
    <property type="match status" value="1"/>
</dbReference>
<dbReference type="InterPro" id="IPR027370">
    <property type="entry name" value="Znf-RING_euk"/>
</dbReference>
<evidence type="ECO:0000313" key="9">
    <source>
        <dbReference type="Proteomes" id="UP000245119"/>
    </source>
</evidence>
<dbReference type="PANTHER" id="PTHR25462:SF296">
    <property type="entry name" value="MEIOTIC P26, ISOFORM F"/>
    <property type="match status" value="1"/>
</dbReference>
<dbReference type="Gene3D" id="3.30.40.10">
    <property type="entry name" value="Zinc/RING finger domain, C3HC4 (zinc finger)"/>
    <property type="match status" value="1"/>
</dbReference>
<feature type="compositionally biased region" description="Polar residues" evidence="5">
    <location>
        <begin position="418"/>
        <end position="428"/>
    </location>
</feature>
<dbReference type="Gene3D" id="3.30.160.60">
    <property type="entry name" value="Classic Zinc Finger"/>
    <property type="match status" value="1"/>
</dbReference>
<dbReference type="SUPFAM" id="SSF57850">
    <property type="entry name" value="RING/U-box"/>
    <property type="match status" value="1"/>
</dbReference>
<accession>A0A2T7PVW1</accession>
<evidence type="ECO:0000259" key="7">
    <source>
        <dbReference type="PROSITE" id="PS50119"/>
    </source>
</evidence>
<evidence type="ECO:0000256" key="4">
    <source>
        <dbReference type="PROSITE-ProRule" id="PRU00024"/>
    </source>
</evidence>
<evidence type="ECO:0000259" key="6">
    <source>
        <dbReference type="PROSITE" id="PS50089"/>
    </source>
</evidence>
<dbReference type="InterPro" id="IPR017907">
    <property type="entry name" value="Znf_RING_CS"/>
</dbReference>
<feature type="compositionally biased region" description="Low complexity" evidence="5">
    <location>
        <begin position="349"/>
        <end position="379"/>
    </location>
</feature>
<evidence type="ECO:0008006" key="10">
    <source>
        <dbReference type="Google" id="ProtNLM"/>
    </source>
</evidence>
<keyword evidence="1" id="KW-0479">Metal-binding</keyword>
<evidence type="ECO:0000256" key="5">
    <source>
        <dbReference type="SAM" id="MobiDB-lite"/>
    </source>
</evidence>
<dbReference type="Proteomes" id="UP000245119">
    <property type="component" value="Linkage Group LG1"/>
</dbReference>
<dbReference type="InterPro" id="IPR047153">
    <property type="entry name" value="TRIM45/56/19-like"/>
</dbReference>
<feature type="region of interest" description="Disordered" evidence="5">
    <location>
        <begin position="321"/>
        <end position="442"/>
    </location>
</feature>
<reference evidence="8 9" key="1">
    <citation type="submission" date="2018-04" db="EMBL/GenBank/DDBJ databases">
        <title>The genome of golden apple snail Pomacea canaliculata provides insight into stress tolerance and invasive adaptation.</title>
        <authorList>
            <person name="Liu C."/>
            <person name="Liu B."/>
            <person name="Ren Y."/>
            <person name="Zhang Y."/>
            <person name="Wang H."/>
            <person name="Li S."/>
            <person name="Jiang F."/>
            <person name="Yin L."/>
            <person name="Zhang G."/>
            <person name="Qian W."/>
            <person name="Fan W."/>
        </authorList>
    </citation>
    <scope>NUCLEOTIDE SEQUENCE [LARGE SCALE GENOMIC DNA]</scope>
    <source>
        <strain evidence="8">SZHN2017</strain>
        <tissue evidence="8">Muscle</tissue>
    </source>
</reference>
<dbReference type="PROSITE" id="PS50119">
    <property type="entry name" value="ZF_BBOX"/>
    <property type="match status" value="1"/>
</dbReference>
<dbReference type="PROSITE" id="PS50089">
    <property type="entry name" value="ZF_RING_2"/>
    <property type="match status" value="1"/>
</dbReference>
<evidence type="ECO:0000256" key="1">
    <source>
        <dbReference type="ARBA" id="ARBA00022723"/>
    </source>
</evidence>
<organism evidence="8 9">
    <name type="scientific">Pomacea canaliculata</name>
    <name type="common">Golden apple snail</name>
    <dbReference type="NCBI Taxonomy" id="400727"/>
    <lineage>
        <taxon>Eukaryota</taxon>
        <taxon>Metazoa</taxon>
        <taxon>Spiralia</taxon>
        <taxon>Lophotrochozoa</taxon>
        <taxon>Mollusca</taxon>
        <taxon>Gastropoda</taxon>
        <taxon>Caenogastropoda</taxon>
        <taxon>Architaenioglossa</taxon>
        <taxon>Ampullarioidea</taxon>
        <taxon>Ampullariidae</taxon>
        <taxon>Pomacea</taxon>
    </lineage>
</organism>
<evidence type="ECO:0000256" key="2">
    <source>
        <dbReference type="ARBA" id="ARBA00022771"/>
    </source>
</evidence>
<dbReference type="InterPro" id="IPR001841">
    <property type="entry name" value="Znf_RING"/>
</dbReference>